<accession>A0A921GG83</accession>
<feature type="compositionally biased region" description="Basic and acidic residues" evidence="1">
    <location>
        <begin position="235"/>
        <end position="245"/>
    </location>
</feature>
<protein>
    <submittedName>
        <fullName evidence="2">PRC-barrel domain containing protein</fullName>
    </submittedName>
</protein>
<name>A0A921GG83_9ACTN</name>
<reference evidence="2" key="2">
    <citation type="submission" date="2021-09" db="EMBL/GenBank/DDBJ databases">
        <authorList>
            <person name="Gilroy R."/>
        </authorList>
    </citation>
    <scope>NUCLEOTIDE SEQUENCE</scope>
    <source>
        <strain evidence="2">CHK124-7917</strain>
    </source>
</reference>
<evidence type="ECO:0000256" key="1">
    <source>
        <dbReference type="SAM" id="MobiDB-lite"/>
    </source>
</evidence>
<feature type="region of interest" description="Disordered" evidence="1">
    <location>
        <begin position="235"/>
        <end position="349"/>
    </location>
</feature>
<dbReference type="RefSeq" id="WP_274959283.1">
    <property type="nucleotide sequence ID" value="NZ_DYWQ01000103.1"/>
</dbReference>
<organism evidence="2 3">
    <name type="scientific">Thermophilibacter provencensis</name>
    <dbReference type="NCBI Taxonomy" id="1852386"/>
    <lineage>
        <taxon>Bacteria</taxon>
        <taxon>Bacillati</taxon>
        <taxon>Actinomycetota</taxon>
        <taxon>Coriobacteriia</taxon>
        <taxon>Coriobacteriales</taxon>
        <taxon>Atopobiaceae</taxon>
        <taxon>Thermophilibacter</taxon>
    </lineage>
</organism>
<evidence type="ECO:0000313" key="3">
    <source>
        <dbReference type="Proteomes" id="UP000697330"/>
    </source>
</evidence>
<feature type="compositionally biased region" description="Basic and acidic residues" evidence="1">
    <location>
        <begin position="338"/>
        <end position="349"/>
    </location>
</feature>
<dbReference type="EMBL" id="DYWQ01000103">
    <property type="protein sequence ID" value="HJF45528.1"/>
    <property type="molecule type" value="Genomic_DNA"/>
</dbReference>
<sequence length="349" mass="36482">MLKVSQLVGLRVFAPKKPKTQKDGTVTERLQRLGKVHNAVFSPDGRSVVGLLVKRPDVAGVIKRDDAFVALDSFQLASDGTVTVTRPEDGLDDAAIRRLDLDWDACIIWSGMDARTVEGKPLGYVSDAEFSEKTGEVSRFSSTDGGVAHALLGSFVITPDMLRGYRDGCMIVDAGGHAVALDGGLAGAAGEGYARAKAKGAEVGKKVGTAAGEAVDKGSFALGKMIGRAQRAIKDANEEGERDESAPQPPAMEAVDVRVTKPAEGLPERVAAAPVDRPAPKTYRPAPEQPAPAAAPTQKAAPKKPAAKAAPKKPTTGDKVARAAGKQLGSLGKMFGSFKDEFDKASKGR</sequence>
<comment type="caution">
    <text evidence="2">The sequence shown here is derived from an EMBL/GenBank/DDBJ whole genome shotgun (WGS) entry which is preliminary data.</text>
</comment>
<evidence type="ECO:0000313" key="2">
    <source>
        <dbReference type="EMBL" id="HJF45528.1"/>
    </source>
</evidence>
<feature type="compositionally biased region" description="Low complexity" evidence="1">
    <location>
        <begin position="291"/>
        <end position="300"/>
    </location>
</feature>
<reference evidence="2" key="1">
    <citation type="journal article" date="2021" name="PeerJ">
        <title>Extensive microbial diversity within the chicken gut microbiome revealed by metagenomics and culture.</title>
        <authorList>
            <person name="Gilroy R."/>
            <person name="Ravi A."/>
            <person name="Getino M."/>
            <person name="Pursley I."/>
            <person name="Horton D.L."/>
            <person name="Alikhan N.F."/>
            <person name="Baker D."/>
            <person name="Gharbi K."/>
            <person name="Hall N."/>
            <person name="Watson M."/>
            <person name="Adriaenssens E.M."/>
            <person name="Foster-Nyarko E."/>
            <person name="Jarju S."/>
            <person name="Secka A."/>
            <person name="Antonio M."/>
            <person name="Oren A."/>
            <person name="Chaudhuri R.R."/>
            <person name="La Ragione R."/>
            <person name="Hildebrand F."/>
            <person name="Pallen M.J."/>
        </authorList>
    </citation>
    <scope>NUCLEOTIDE SEQUENCE</scope>
    <source>
        <strain evidence="2">CHK124-7917</strain>
    </source>
</reference>
<gene>
    <name evidence="2" type="ORF">K8U72_07085</name>
</gene>
<dbReference type="Proteomes" id="UP000697330">
    <property type="component" value="Unassembled WGS sequence"/>
</dbReference>
<proteinExistence type="predicted"/>
<dbReference type="AlphaFoldDB" id="A0A921GG83"/>